<evidence type="ECO:0000313" key="5">
    <source>
        <dbReference type="Proteomes" id="UP000292039"/>
    </source>
</evidence>
<dbReference type="Pfam" id="PF00291">
    <property type="entry name" value="PALP"/>
    <property type="match status" value="1"/>
</dbReference>
<evidence type="ECO:0000313" key="4">
    <source>
        <dbReference type="EMBL" id="RZS73416.1"/>
    </source>
</evidence>
<keyword evidence="4" id="KW-0456">Lyase</keyword>
<sequence length="413" mass="43845">MSTILPDVRLHWTLNPAFDADAPYGPRQQAILGGEAFRRADAQIRRWPGYCPTPLRDLAGLAQAAGVRQILYKQEAHRFGLGSFKALGGAYAVSRLLLRELGQRLGRDDLGIDDLLSGKYRETTQDITVTCATDGNHGRSVAWGAERFGCQCVIYIHATVSEGRKTAIESYGAQVVRTPGNYDDSVRQAAEDAARLGRFVVSDTSYPGYMEVPKDVMQGYGVMADEALQQLTQSGDGGLPTHVFLQGGVGGLAAAVCAHFWEQLGARRPRFIVVEPDKAACLYESAKAGKPVAVHGELDTVMAGLACGEVSLLAWEILHPGVQAFLTVDDEAALDTVRLLADSPYGDAPLVAGESAVAGLAGALAALADPAARQALGLDANSRVLLFGSEGATDPVLYEQIVGRKPAEIGEPA</sequence>
<dbReference type="InterPro" id="IPR001926">
    <property type="entry name" value="TrpB-like_PALP"/>
</dbReference>
<dbReference type="SUPFAM" id="SSF53686">
    <property type="entry name" value="Tryptophan synthase beta subunit-like PLP-dependent enzymes"/>
    <property type="match status" value="1"/>
</dbReference>
<dbReference type="CDD" id="cd00640">
    <property type="entry name" value="Trp-synth-beta_II"/>
    <property type="match status" value="1"/>
</dbReference>
<reference evidence="4 5" key="1">
    <citation type="submission" date="2019-02" db="EMBL/GenBank/DDBJ databases">
        <title>Genomic Encyclopedia of Type Strains, Phase IV (KMG-IV): sequencing the most valuable type-strain genomes for metagenomic binning, comparative biology and taxonomic classification.</title>
        <authorList>
            <person name="Goeker M."/>
        </authorList>
    </citation>
    <scope>NUCLEOTIDE SEQUENCE [LARGE SCALE GENOMIC DNA]</scope>
    <source>
        <strain evidence="4 5">DSM 16618</strain>
    </source>
</reference>
<dbReference type="EMBL" id="SGWZ01000001">
    <property type="protein sequence ID" value="RZS73416.1"/>
    <property type="molecule type" value="Genomic_DNA"/>
</dbReference>
<accession>A0A4Q7N1D0</accession>
<dbReference type="NCBIfam" id="NF006058">
    <property type="entry name" value="PRK08206.1"/>
    <property type="match status" value="1"/>
</dbReference>
<proteinExistence type="predicted"/>
<comment type="caution">
    <text evidence="4">The sequence shown here is derived from an EMBL/GenBank/DDBJ whole genome shotgun (WGS) entry which is preliminary data.</text>
</comment>
<dbReference type="PANTHER" id="PTHR42937">
    <property type="match status" value="1"/>
</dbReference>
<dbReference type="NCBIfam" id="TIGR01747">
    <property type="entry name" value="diampropi_NH3ly"/>
    <property type="match status" value="1"/>
</dbReference>
<gene>
    <name evidence="4" type="ORF">EV679_0607</name>
</gene>
<dbReference type="Gene3D" id="3.40.50.1100">
    <property type="match status" value="2"/>
</dbReference>
<dbReference type="Proteomes" id="UP000292039">
    <property type="component" value="Unassembled WGS sequence"/>
</dbReference>
<protein>
    <submittedName>
        <fullName evidence="4">Diaminopropionate ammonia-lyase</fullName>
    </submittedName>
</protein>
<dbReference type="GO" id="GO:0008838">
    <property type="term" value="F:diaminopropionate ammonia-lyase activity"/>
    <property type="evidence" value="ECO:0007669"/>
    <property type="project" value="InterPro"/>
</dbReference>
<dbReference type="RefSeq" id="WP_130486482.1">
    <property type="nucleotide sequence ID" value="NZ_CBCSEB010000010.1"/>
</dbReference>
<dbReference type="InterPro" id="IPR010081">
    <property type="entry name" value="DiNH2opropionate_NH3_lyase"/>
</dbReference>
<dbReference type="InterPro" id="IPR036052">
    <property type="entry name" value="TrpB-like_PALP_sf"/>
</dbReference>
<dbReference type="GO" id="GO:0030170">
    <property type="term" value="F:pyridoxal phosphate binding"/>
    <property type="evidence" value="ECO:0007669"/>
    <property type="project" value="InterPro"/>
</dbReference>
<keyword evidence="2" id="KW-0663">Pyridoxal phosphate</keyword>
<organism evidence="4 5">
    <name type="scientific">Kerstersia gyiorum</name>
    <dbReference type="NCBI Taxonomy" id="206506"/>
    <lineage>
        <taxon>Bacteria</taxon>
        <taxon>Pseudomonadati</taxon>
        <taxon>Pseudomonadota</taxon>
        <taxon>Betaproteobacteria</taxon>
        <taxon>Burkholderiales</taxon>
        <taxon>Alcaligenaceae</taxon>
        <taxon>Kerstersia</taxon>
    </lineage>
</organism>
<evidence type="ECO:0000259" key="3">
    <source>
        <dbReference type="Pfam" id="PF00291"/>
    </source>
</evidence>
<evidence type="ECO:0000256" key="2">
    <source>
        <dbReference type="ARBA" id="ARBA00022898"/>
    </source>
</evidence>
<evidence type="ECO:0000256" key="1">
    <source>
        <dbReference type="ARBA" id="ARBA00001933"/>
    </source>
</evidence>
<dbReference type="AlphaFoldDB" id="A0A4Q7N1D0"/>
<feature type="domain" description="Tryptophan synthase beta chain-like PALP" evidence="3">
    <location>
        <begin position="48"/>
        <end position="371"/>
    </location>
</feature>
<name>A0A4Q7N1D0_9BURK</name>
<comment type="cofactor">
    <cofactor evidence="1">
        <name>pyridoxal 5'-phosphate</name>
        <dbReference type="ChEBI" id="CHEBI:597326"/>
    </cofactor>
</comment>
<dbReference type="PANTHER" id="PTHR42937:SF1">
    <property type="entry name" value="DIAMINOPROPIONATE AMMONIA-LYASE"/>
    <property type="match status" value="1"/>
</dbReference>